<reference evidence="1 2" key="1">
    <citation type="journal article" date="2012" name="PLoS Pathog.">
        <title>Diverse lifestyles and strategies of plant pathogenesis encoded in the genomes of eighteen Dothideomycetes fungi.</title>
        <authorList>
            <person name="Ohm R.A."/>
            <person name="Feau N."/>
            <person name="Henrissat B."/>
            <person name="Schoch C.L."/>
            <person name="Horwitz B.A."/>
            <person name="Barry K.W."/>
            <person name="Condon B.J."/>
            <person name="Copeland A.C."/>
            <person name="Dhillon B."/>
            <person name="Glaser F."/>
            <person name="Hesse C.N."/>
            <person name="Kosti I."/>
            <person name="LaButti K."/>
            <person name="Lindquist E.A."/>
            <person name="Lucas S."/>
            <person name="Salamov A.A."/>
            <person name="Bradshaw R.E."/>
            <person name="Ciuffetti L."/>
            <person name="Hamelin R.C."/>
            <person name="Kema G.H.J."/>
            <person name="Lawrence C."/>
            <person name="Scott J.A."/>
            <person name="Spatafora J.W."/>
            <person name="Turgeon B.G."/>
            <person name="de Wit P.J.G.M."/>
            <person name="Zhong S."/>
            <person name="Goodwin S.B."/>
            <person name="Grigoriev I.V."/>
        </authorList>
    </citation>
    <scope>NUCLEOTIDE SEQUENCE [LARGE SCALE GENOMIC DNA]</scope>
    <source>
        <strain evidence="1 2">CIRAD86</strain>
    </source>
</reference>
<dbReference type="AlphaFoldDB" id="M3A4M8"/>
<protein>
    <submittedName>
        <fullName evidence="1">Uncharacterized protein</fullName>
    </submittedName>
</protein>
<organism evidence="1 2">
    <name type="scientific">Pseudocercospora fijiensis (strain CIRAD86)</name>
    <name type="common">Black leaf streak disease fungus</name>
    <name type="synonym">Mycosphaerella fijiensis</name>
    <dbReference type="NCBI Taxonomy" id="383855"/>
    <lineage>
        <taxon>Eukaryota</taxon>
        <taxon>Fungi</taxon>
        <taxon>Dikarya</taxon>
        <taxon>Ascomycota</taxon>
        <taxon>Pezizomycotina</taxon>
        <taxon>Dothideomycetes</taxon>
        <taxon>Dothideomycetidae</taxon>
        <taxon>Mycosphaerellales</taxon>
        <taxon>Mycosphaerellaceae</taxon>
        <taxon>Pseudocercospora</taxon>
    </lineage>
</organism>
<dbReference type="GeneID" id="19333895"/>
<gene>
    <name evidence="1" type="ORF">MYCFIDRAFT_178153</name>
</gene>
<evidence type="ECO:0000313" key="2">
    <source>
        <dbReference type="Proteomes" id="UP000016932"/>
    </source>
</evidence>
<name>M3A4M8_PSEFD</name>
<dbReference type="EMBL" id="KB446562">
    <property type="protein sequence ID" value="EME79561.1"/>
    <property type="molecule type" value="Genomic_DNA"/>
</dbReference>
<dbReference type="KEGG" id="pfj:MYCFIDRAFT_178153"/>
<accession>M3A4M8</accession>
<dbReference type="RefSeq" id="XP_007930246.1">
    <property type="nucleotide sequence ID" value="XM_007932055.1"/>
</dbReference>
<dbReference type="Proteomes" id="UP000016932">
    <property type="component" value="Unassembled WGS sequence"/>
</dbReference>
<evidence type="ECO:0000313" key="1">
    <source>
        <dbReference type="EMBL" id="EME79561.1"/>
    </source>
</evidence>
<keyword evidence="2" id="KW-1185">Reference proteome</keyword>
<dbReference type="HOGENOM" id="CLU_2441822_0_0_1"/>
<dbReference type="VEuPathDB" id="FungiDB:MYCFIDRAFT_178153"/>
<proteinExistence type="predicted"/>
<sequence>MLTEIINAKRNIKRYLLDVPRMKKVETEVLGTPKSSALQNRKAVVFYYGNAKYNSICSWRGNYTGKALGISSHEEPWPQPIIPTSTHSRK</sequence>